<evidence type="ECO:0000313" key="4">
    <source>
        <dbReference type="Proteomes" id="UP000445582"/>
    </source>
</evidence>
<feature type="region of interest" description="Disordered" evidence="1">
    <location>
        <begin position="23"/>
        <end position="55"/>
    </location>
</feature>
<organism evidence="3 4">
    <name type="scientific">Qipengyuania oceanensis</name>
    <dbReference type="NCBI Taxonomy" id="1463597"/>
    <lineage>
        <taxon>Bacteria</taxon>
        <taxon>Pseudomonadati</taxon>
        <taxon>Pseudomonadota</taxon>
        <taxon>Alphaproteobacteria</taxon>
        <taxon>Sphingomonadales</taxon>
        <taxon>Erythrobacteraceae</taxon>
        <taxon>Qipengyuania</taxon>
    </lineage>
</organism>
<accession>A0A844YE63</accession>
<comment type="caution">
    <text evidence="3">The sequence shown here is derived from an EMBL/GenBank/DDBJ whole genome shotgun (WGS) entry which is preliminary data.</text>
</comment>
<dbReference type="Proteomes" id="UP000445582">
    <property type="component" value="Unassembled WGS sequence"/>
</dbReference>
<dbReference type="OrthoDB" id="5490906at2"/>
<evidence type="ECO:0000313" key="3">
    <source>
        <dbReference type="EMBL" id="MXO61639.1"/>
    </source>
</evidence>
<reference evidence="3 4" key="1">
    <citation type="submission" date="2019-12" db="EMBL/GenBank/DDBJ databases">
        <title>Genomic-based taxomic classification of the family Erythrobacteraceae.</title>
        <authorList>
            <person name="Xu L."/>
        </authorList>
    </citation>
    <scope>NUCLEOTIDE SEQUENCE [LARGE SCALE GENOMIC DNA]</scope>
    <source>
        <strain evidence="3 4">MCCC 1A09965</strain>
    </source>
</reference>
<protein>
    <recommendedName>
        <fullName evidence="5">TonB-dependent receptor</fullName>
    </recommendedName>
</protein>
<dbReference type="AlphaFoldDB" id="A0A844YE63"/>
<feature type="chain" id="PRO_5032947196" description="TonB-dependent receptor" evidence="2">
    <location>
        <begin position="21"/>
        <end position="457"/>
    </location>
</feature>
<dbReference type="EMBL" id="WTYN01000001">
    <property type="protein sequence ID" value="MXO61639.1"/>
    <property type="molecule type" value="Genomic_DNA"/>
</dbReference>
<name>A0A844YE63_9SPHN</name>
<gene>
    <name evidence="3" type="ORF">GRI48_01315</name>
</gene>
<sequence>MKTLPLALASSALFAVPAMAQDHSAHTGHAPQAQEAPVADHSGMDHSQMDHSTQAAMDDASMPMGHQMVPSINIGSGTARLPSNEGLMPGVHFETGDWMLMTHGFASTQYTDHSGPRGDDQFYVTTMAMLMGERDTSWGRIQLKSMMSLEPLMDARGYPNLFATGETADGEPLVDRQHPHDLFMELAARVDFDVTDDGSIFLYGGPVGEPALGPSAFMHRGSAALNPEPPITHHWFDSTHITYGVATLGWASRKGQVEVSAFRGAEPDEDRWDIETPKLDSWSIRGTLTPTPNWVLQASYGDITEPEAIHPGEDERRFTASAHYADLSGFSAMLAFSSKKHVEAHDDAMDADHEEEGALTTWLAEANYDLDDANTVFARFENVANDELFPDHEDPLHDQRFRVSKFQAGYARRIPLGDFQLALGGSASFYAKPEALDAAYGKNPWGYTVFARLSLGN</sequence>
<keyword evidence="2" id="KW-0732">Signal</keyword>
<evidence type="ECO:0000256" key="1">
    <source>
        <dbReference type="SAM" id="MobiDB-lite"/>
    </source>
</evidence>
<dbReference type="RefSeq" id="WP_160670285.1">
    <property type="nucleotide sequence ID" value="NZ_WTYN01000001.1"/>
</dbReference>
<evidence type="ECO:0008006" key="5">
    <source>
        <dbReference type="Google" id="ProtNLM"/>
    </source>
</evidence>
<evidence type="ECO:0000256" key="2">
    <source>
        <dbReference type="SAM" id="SignalP"/>
    </source>
</evidence>
<keyword evidence="4" id="KW-1185">Reference proteome</keyword>
<proteinExistence type="predicted"/>
<feature type="signal peptide" evidence="2">
    <location>
        <begin position="1"/>
        <end position="20"/>
    </location>
</feature>